<reference evidence="1 2" key="1">
    <citation type="journal article" date="2022" name="Plant J.">
        <title>Chromosome-level genome of Camellia lanceoleosa provides a valuable resource for understanding genome evolution and self-incompatibility.</title>
        <authorList>
            <person name="Gong W."/>
            <person name="Xiao S."/>
            <person name="Wang L."/>
            <person name="Liao Z."/>
            <person name="Chang Y."/>
            <person name="Mo W."/>
            <person name="Hu G."/>
            <person name="Li W."/>
            <person name="Zhao G."/>
            <person name="Zhu H."/>
            <person name="Hu X."/>
            <person name="Ji K."/>
            <person name="Xiang X."/>
            <person name="Song Q."/>
            <person name="Yuan D."/>
            <person name="Jin S."/>
            <person name="Zhang L."/>
        </authorList>
    </citation>
    <scope>NUCLEOTIDE SEQUENCE [LARGE SCALE GENOMIC DNA]</scope>
    <source>
        <strain evidence="1">SQ_2022a</strain>
    </source>
</reference>
<protein>
    <submittedName>
        <fullName evidence="1">Uncharacterized protein</fullName>
    </submittedName>
</protein>
<evidence type="ECO:0000313" key="1">
    <source>
        <dbReference type="EMBL" id="KAI7995927.1"/>
    </source>
</evidence>
<dbReference type="EMBL" id="CM045769">
    <property type="protein sequence ID" value="KAI7995927.1"/>
    <property type="molecule type" value="Genomic_DNA"/>
</dbReference>
<proteinExistence type="predicted"/>
<comment type="caution">
    <text evidence="1">The sequence shown here is derived from an EMBL/GenBank/DDBJ whole genome shotgun (WGS) entry which is preliminary data.</text>
</comment>
<organism evidence="1 2">
    <name type="scientific">Camellia lanceoleosa</name>
    <dbReference type="NCBI Taxonomy" id="1840588"/>
    <lineage>
        <taxon>Eukaryota</taxon>
        <taxon>Viridiplantae</taxon>
        <taxon>Streptophyta</taxon>
        <taxon>Embryophyta</taxon>
        <taxon>Tracheophyta</taxon>
        <taxon>Spermatophyta</taxon>
        <taxon>Magnoliopsida</taxon>
        <taxon>eudicotyledons</taxon>
        <taxon>Gunneridae</taxon>
        <taxon>Pentapetalae</taxon>
        <taxon>asterids</taxon>
        <taxon>Ericales</taxon>
        <taxon>Theaceae</taxon>
        <taxon>Camellia</taxon>
    </lineage>
</organism>
<sequence length="358" mass="41151">MDVPSDRIPYLKKAFDGLETGLAGFLQASAPDWIIYDFAPHWLPSIATKLGISRAFFLIINAWFATFLVSVALIDGPLHFVRFYFDMLDLASNKALSWGFTLICLICWILQETEERMRKKHEEVNMLENSHFDYDKMKMRMQTEIAGLLEIMEATKQQGITLFLPARIDKGNAERPEVRIVTWNNDERATDALPVHGFEHYKAKDYALAHAPFSGSSYAGGQSAAGDEPLYYIVSPQDVVIAKPRWVFHFAHLRQLPVLVPYIPTENPRLRDTAYEVLAELYVIDGWYEKAFALYADLMKPDIFDFLEKHNLHDALREKLLPRKEKFKENTETSLLILSFVIYECVGCPTDDDRLQTS</sequence>
<dbReference type="Proteomes" id="UP001060215">
    <property type="component" value="Chromosome 12"/>
</dbReference>
<gene>
    <name evidence="1" type="ORF">LOK49_LG11G00135</name>
</gene>
<name>A0ACC0G648_9ERIC</name>
<evidence type="ECO:0000313" key="2">
    <source>
        <dbReference type="Proteomes" id="UP001060215"/>
    </source>
</evidence>
<keyword evidence="2" id="KW-1185">Reference proteome</keyword>
<accession>A0ACC0G648</accession>